<protein>
    <recommendedName>
        <fullName evidence="7">Chromosome segregation in meiosis protein</fullName>
    </recommendedName>
</protein>
<evidence type="ECO:0000256" key="3">
    <source>
        <dbReference type="ARBA" id="ARBA00022763"/>
    </source>
</evidence>
<keyword evidence="4" id="KW-0236">DNA replication inhibitor</keyword>
<keyword evidence="11" id="KW-1185">Reference proteome</keyword>
<comment type="subcellular location">
    <subcellularLocation>
        <location evidence="1 7">Nucleus</location>
    </subcellularLocation>
</comment>
<evidence type="ECO:0000256" key="7">
    <source>
        <dbReference type="RuleBase" id="RU366049"/>
    </source>
</evidence>
<dbReference type="PANTHER" id="PTHR13220">
    <property type="entry name" value="TIMELESS INTERACTING-RELATED"/>
    <property type="match status" value="1"/>
</dbReference>
<keyword evidence="3 7" id="KW-0227">DNA damage</keyword>
<keyword evidence="5 7" id="KW-0539">Nucleus</keyword>
<dbReference type="GO" id="GO:0031298">
    <property type="term" value="C:replication fork protection complex"/>
    <property type="evidence" value="ECO:0007669"/>
    <property type="project" value="TreeGrafter"/>
</dbReference>
<dbReference type="Proteomes" id="UP001174936">
    <property type="component" value="Unassembled WGS sequence"/>
</dbReference>
<feature type="compositionally biased region" description="Acidic residues" evidence="8">
    <location>
        <begin position="310"/>
        <end position="329"/>
    </location>
</feature>
<proteinExistence type="inferred from homology"/>
<comment type="caution">
    <text evidence="10">The sequence shown here is derived from an EMBL/GenBank/DDBJ whole genome shotgun (WGS) entry which is preliminary data.</text>
</comment>
<keyword evidence="6 7" id="KW-0131">Cell cycle</keyword>
<dbReference type="InterPro" id="IPR012923">
    <property type="entry name" value="Csm3"/>
</dbReference>
<feature type="domain" description="Chromosome segregation in meiosis protein 3" evidence="9">
    <location>
        <begin position="75"/>
        <end position="156"/>
    </location>
</feature>
<feature type="compositionally biased region" description="Polar residues" evidence="8">
    <location>
        <begin position="1"/>
        <end position="13"/>
    </location>
</feature>
<evidence type="ECO:0000256" key="5">
    <source>
        <dbReference type="ARBA" id="ARBA00023242"/>
    </source>
</evidence>
<dbReference type="InterPro" id="IPR040038">
    <property type="entry name" value="TIPIN/Csm3/Swi3"/>
</dbReference>
<dbReference type="GO" id="GO:0003677">
    <property type="term" value="F:DNA binding"/>
    <property type="evidence" value="ECO:0007669"/>
    <property type="project" value="TreeGrafter"/>
</dbReference>
<evidence type="ECO:0000256" key="4">
    <source>
        <dbReference type="ARBA" id="ARBA00022880"/>
    </source>
</evidence>
<organism evidence="10 11">
    <name type="scientific">Cercophora newfieldiana</name>
    <dbReference type="NCBI Taxonomy" id="92897"/>
    <lineage>
        <taxon>Eukaryota</taxon>
        <taxon>Fungi</taxon>
        <taxon>Dikarya</taxon>
        <taxon>Ascomycota</taxon>
        <taxon>Pezizomycotina</taxon>
        <taxon>Sordariomycetes</taxon>
        <taxon>Sordariomycetidae</taxon>
        <taxon>Sordariales</taxon>
        <taxon>Lasiosphaeriaceae</taxon>
        <taxon>Cercophora</taxon>
    </lineage>
</organism>
<reference evidence="10" key="1">
    <citation type="submission" date="2023-06" db="EMBL/GenBank/DDBJ databases">
        <title>Genome-scale phylogeny and comparative genomics of the fungal order Sordariales.</title>
        <authorList>
            <consortium name="Lawrence Berkeley National Laboratory"/>
            <person name="Hensen N."/>
            <person name="Bonometti L."/>
            <person name="Westerberg I."/>
            <person name="Brannstrom I.O."/>
            <person name="Guillou S."/>
            <person name="Cros-Aarteil S."/>
            <person name="Calhoun S."/>
            <person name="Haridas S."/>
            <person name="Kuo A."/>
            <person name="Mondo S."/>
            <person name="Pangilinan J."/>
            <person name="Riley R."/>
            <person name="Labutti K."/>
            <person name="Andreopoulos B."/>
            <person name="Lipzen A."/>
            <person name="Chen C."/>
            <person name="Yanf M."/>
            <person name="Daum C."/>
            <person name="Ng V."/>
            <person name="Clum A."/>
            <person name="Steindorff A."/>
            <person name="Ohm R."/>
            <person name="Martin F."/>
            <person name="Silar P."/>
            <person name="Natvig D."/>
            <person name="Lalanne C."/>
            <person name="Gautier V."/>
            <person name="Ament-Velasquez S.L."/>
            <person name="Kruys A."/>
            <person name="Hutchinson M.I."/>
            <person name="Powell A.J."/>
            <person name="Barry K."/>
            <person name="Miller A.N."/>
            <person name="Grigoriev I.V."/>
            <person name="Debuchy R."/>
            <person name="Gladieux P."/>
            <person name="Thoren M.H."/>
            <person name="Johannesson H."/>
        </authorList>
    </citation>
    <scope>NUCLEOTIDE SEQUENCE</scope>
    <source>
        <strain evidence="10">SMH2532-1</strain>
    </source>
</reference>
<evidence type="ECO:0000313" key="10">
    <source>
        <dbReference type="EMBL" id="KAK0655104.1"/>
    </source>
</evidence>
<accession>A0AA39YMD3</accession>
<dbReference type="GO" id="GO:0006974">
    <property type="term" value="P:DNA damage response"/>
    <property type="evidence" value="ECO:0007669"/>
    <property type="project" value="UniProtKB-KW"/>
</dbReference>
<feature type="region of interest" description="Disordered" evidence="8">
    <location>
        <begin position="210"/>
        <end position="360"/>
    </location>
</feature>
<dbReference type="EMBL" id="JAULSV010000001">
    <property type="protein sequence ID" value="KAK0655104.1"/>
    <property type="molecule type" value="Genomic_DNA"/>
</dbReference>
<dbReference type="Pfam" id="PF07962">
    <property type="entry name" value="Swi3"/>
    <property type="match status" value="1"/>
</dbReference>
<evidence type="ECO:0000259" key="9">
    <source>
        <dbReference type="Pfam" id="PF07962"/>
    </source>
</evidence>
<dbReference type="GO" id="GO:0000076">
    <property type="term" value="P:DNA replication checkpoint signaling"/>
    <property type="evidence" value="ECO:0007669"/>
    <property type="project" value="UniProtKB-UniRule"/>
</dbReference>
<comment type="similarity">
    <text evidence="2 7">Belongs to the CSM3 family.</text>
</comment>
<comment type="function">
    <text evidence="7">Plays an important role in the control of DNA replication and the maintenance of replication fork stability.</text>
</comment>
<dbReference type="GO" id="GO:0043111">
    <property type="term" value="P:replication fork arrest"/>
    <property type="evidence" value="ECO:0007669"/>
    <property type="project" value="TreeGrafter"/>
</dbReference>
<sequence length="360" mass="39239">MPSKTANQTSQNKGPAPDAFVEDYLAGWDDEDPFASPEPPSKSNGANDKKRKGTDALGIDEEIDLKKKPRVPRVKLDEGRLLSEKGIPKLRKMAPRLKLKGKGHEFSDASRLLSFYQEWLDDLFPKATFLDALAMVEKTGHKTIMRNERLKWIEEGRPKAQVEDDDLFGDKPSSAPPQPTRIAPIFEQAAGARATTPTNDNLFVDDDIYNATPRARPQPPKPTDDVPDDDDLEALMAEQDAASAAAPAFGSIFGGTAKKATQPSGEPDEDEMDALMAEAELSQPSRPTQPPVRNSIFGDGSSKAPSKPVEDDEYGDDLDALMAEAEAEAEAPRPGAKEAPKDQQPSAEDEEAMAEMEGLW</sequence>
<evidence type="ECO:0000313" key="11">
    <source>
        <dbReference type="Proteomes" id="UP001174936"/>
    </source>
</evidence>
<evidence type="ECO:0000256" key="1">
    <source>
        <dbReference type="ARBA" id="ARBA00004123"/>
    </source>
</evidence>
<name>A0AA39YMD3_9PEZI</name>
<evidence type="ECO:0000256" key="2">
    <source>
        <dbReference type="ARBA" id="ARBA00006075"/>
    </source>
</evidence>
<feature type="region of interest" description="Disordered" evidence="8">
    <location>
        <begin position="1"/>
        <end position="62"/>
    </location>
</feature>
<dbReference type="GO" id="GO:0031297">
    <property type="term" value="P:replication fork processing"/>
    <property type="evidence" value="ECO:0007669"/>
    <property type="project" value="UniProtKB-UniRule"/>
</dbReference>
<feature type="compositionally biased region" description="Low complexity" evidence="8">
    <location>
        <begin position="234"/>
        <end position="248"/>
    </location>
</feature>
<gene>
    <name evidence="10" type="ORF">B0T16DRAFT_396175</name>
</gene>
<dbReference type="PANTHER" id="PTHR13220:SF11">
    <property type="entry name" value="TIMELESS-INTERACTING PROTEIN"/>
    <property type="match status" value="1"/>
</dbReference>
<evidence type="ECO:0000256" key="6">
    <source>
        <dbReference type="ARBA" id="ARBA00023306"/>
    </source>
</evidence>
<evidence type="ECO:0000256" key="8">
    <source>
        <dbReference type="SAM" id="MobiDB-lite"/>
    </source>
</evidence>
<dbReference type="AlphaFoldDB" id="A0AA39YMD3"/>